<gene>
    <name evidence="3" type="ORF">OS493_034302</name>
</gene>
<dbReference type="GO" id="GO:0051897">
    <property type="term" value="P:positive regulation of phosphatidylinositol 3-kinase/protein kinase B signal transduction"/>
    <property type="evidence" value="ECO:0007669"/>
    <property type="project" value="TreeGrafter"/>
</dbReference>
<dbReference type="GO" id="GO:0010976">
    <property type="term" value="P:positive regulation of neuron projection development"/>
    <property type="evidence" value="ECO:0007669"/>
    <property type="project" value="TreeGrafter"/>
</dbReference>
<dbReference type="InterPro" id="IPR001245">
    <property type="entry name" value="Ser-Thr/Tyr_kinase_cat_dom"/>
</dbReference>
<dbReference type="SMART" id="SM00219">
    <property type="entry name" value="TyrKc"/>
    <property type="match status" value="1"/>
</dbReference>
<name>A0A9X0CP01_9CNID</name>
<dbReference type="GO" id="GO:0004714">
    <property type="term" value="F:transmembrane receptor protein tyrosine kinase activity"/>
    <property type="evidence" value="ECO:0007669"/>
    <property type="project" value="TreeGrafter"/>
</dbReference>
<dbReference type="InterPro" id="IPR011009">
    <property type="entry name" value="Kinase-like_dom_sf"/>
</dbReference>
<dbReference type="PRINTS" id="PR00109">
    <property type="entry name" value="TYRKINASE"/>
</dbReference>
<dbReference type="PANTHER" id="PTHR24416">
    <property type="entry name" value="TYROSINE-PROTEIN KINASE RECEPTOR"/>
    <property type="match status" value="1"/>
</dbReference>
<evidence type="ECO:0000256" key="1">
    <source>
        <dbReference type="SAM" id="MobiDB-lite"/>
    </source>
</evidence>
<feature type="compositionally biased region" description="Acidic residues" evidence="1">
    <location>
        <begin position="120"/>
        <end position="142"/>
    </location>
</feature>
<dbReference type="AlphaFoldDB" id="A0A9X0CP01"/>
<dbReference type="InterPro" id="IPR000719">
    <property type="entry name" value="Prot_kinase_dom"/>
</dbReference>
<sequence length="195" mass="22705">MSRDIYTTDYYKMSKETLLPIRWLAPEAFLYGKFSIKSDVYAYGVVLWEIFTFGLQPYYGYTNKEVMDFIQKGIHLGKPDNCPDFIYAIMKDCWRKEPEKRLEFTSIGMRLKNPYHDYDVTPDAEEGPEDREPEDREPEETDTGNYDIPRSPAQSDYDIPRAVSLAEGNYDVPRSSEDVRMSGADDNDDREAIEV</sequence>
<dbReference type="PANTHER" id="PTHR24416:SF614">
    <property type="entry name" value="PROTEIN KINASE DOMAIN-CONTAINING PROTEIN"/>
    <property type="match status" value="1"/>
</dbReference>
<comment type="caution">
    <text evidence="3">The sequence shown here is derived from an EMBL/GenBank/DDBJ whole genome shotgun (WGS) entry which is preliminary data.</text>
</comment>
<proteinExistence type="predicted"/>
<reference evidence="3" key="1">
    <citation type="submission" date="2023-01" db="EMBL/GenBank/DDBJ databases">
        <title>Genome assembly of the deep-sea coral Lophelia pertusa.</title>
        <authorList>
            <person name="Herrera S."/>
            <person name="Cordes E."/>
        </authorList>
    </citation>
    <scope>NUCLEOTIDE SEQUENCE</scope>
    <source>
        <strain evidence="3">USNM1676648</strain>
        <tissue evidence="3">Polyp</tissue>
    </source>
</reference>
<accession>A0A9X0CP01</accession>
<dbReference type="GO" id="GO:0005886">
    <property type="term" value="C:plasma membrane"/>
    <property type="evidence" value="ECO:0007669"/>
    <property type="project" value="TreeGrafter"/>
</dbReference>
<keyword evidence="4" id="KW-1185">Reference proteome</keyword>
<dbReference type="EMBL" id="MU826873">
    <property type="protein sequence ID" value="KAJ7370091.1"/>
    <property type="molecule type" value="Genomic_DNA"/>
</dbReference>
<evidence type="ECO:0000313" key="4">
    <source>
        <dbReference type="Proteomes" id="UP001163046"/>
    </source>
</evidence>
<dbReference type="Proteomes" id="UP001163046">
    <property type="component" value="Unassembled WGS sequence"/>
</dbReference>
<protein>
    <recommendedName>
        <fullName evidence="2">Protein kinase domain-containing protein</fullName>
    </recommendedName>
</protein>
<dbReference type="SUPFAM" id="SSF56112">
    <property type="entry name" value="Protein kinase-like (PK-like)"/>
    <property type="match status" value="1"/>
</dbReference>
<organism evidence="3 4">
    <name type="scientific">Desmophyllum pertusum</name>
    <dbReference type="NCBI Taxonomy" id="174260"/>
    <lineage>
        <taxon>Eukaryota</taxon>
        <taxon>Metazoa</taxon>
        <taxon>Cnidaria</taxon>
        <taxon>Anthozoa</taxon>
        <taxon>Hexacorallia</taxon>
        <taxon>Scleractinia</taxon>
        <taxon>Caryophylliina</taxon>
        <taxon>Caryophylliidae</taxon>
        <taxon>Desmophyllum</taxon>
    </lineage>
</organism>
<dbReference type="Pfam" id="PF07714">
    <property type="entry name" value="PK_Tyr_Ser-Thr"/>
    <property type="match status" value="1"/>
</dbReference>
<dbReference type="PROSITE" id="PS50011">
    <property type="entry name" value="PROTEIN_KINASE_DOM"/>
    <property type="match status" value="1"/>
</dbReference>
<evidence type="ECO:0000313" key="3">
    <source>
        <dbReference type="EMBL" id="KAJ7370091.1"/>
    </source>
</evidence>
<dbReference type="InterPro" id="IPR050122">
    <property type="entry name" value="RTK"/>
</dbReference>
<dbReference type="Gene3D" id="1.10.510.10">
    <property type="entry name" value="Transferase(Phosphotransferase) domain 1"/>
    <property type="match status" value="1"/>
</dbReference>
<dbReference type="GO" id="GO:0007169">
    <property type="term" value="P:cell surface receptor protein tyrosine kinase signaling pathway"/>
    <property type="evidence" value="ECO:0007669"/>
    <property type="project" value="TreeGrafter"/>
</dbReference>
<dbReference type="InterPro" id="IPR020635">
    <property type="entry name" value="Tyr_kinase_cat_dom"/>
</dbReference>
<feature type="domain" description="Protein kinase" evidence="2">
    <location>
        <begin position="1"/>
        <end position="116"/>
    </location>
</feature>
<evidence type="ECO:0000259" key="2">
    <source>
        <dbReference type="PROSITE" id="PS50011"/>
    </source>
</evidence>
<dbReference type="OrthoDB" id="3256376at2759"/>
<dbReference type="GO" id="GO:0005524">
    <property type="term" value="F:ATP binding"/>
    <property type="evidence" value="ECO:0007669"/>
    <property type="project" value="InterPro"/>
</dbReference>
<feature type="region of interest" description="Disordered" evidence="1">
    <location>
        <begin position="115"/>
        <end position="195"/>
    </location>
</feature>
<dbReference type="GO" id="GO:0043235">
    <property type="term" value="C:receptor complex"/>
    <property type="evidence" value="ECO:0007669"/>
    <property type="project" value="TreeGrafter"/>
</dbReference>